<evidence type="ECO:0000256" key="1">
    <source>
        <dbReference type="SAM" id="Phobius"/>
    </source>
</evidence>
<feature type="transmembrane region" description="Helical" evidence="1">
    <location>
        <begin position="6"/>
        <end position="21"/>
    </location>
</feature>
<organism evidence="2 3">
    <name type="scientific">Legionella massiliensis</name>
    <dbReference type="NCBI Taxonomy" id="1034943"/>
    <lineage>
        <taxon>Bacteria</taxon>
        <taxon>Pseudomonadati</taxon>
        <taxon>Pseudomonadota</taxon>
        <taxon>Gammaproteobacteria</taxon>
        <taxon>Legionellales</taxon>
        <taxon>Legionellaceae</taxon>
        <taxon>Legionella</taxon>
    </lineage>
</organism>
<reference evidence="2 3" key="1">
    <citation type="submission" date="2014-06" db="EMBL/GenBank/DDBJ databases">
        <authorList>
            <person name="Urmite Genomes Urmite Genomes"/>
        </authorList>
    </citation>
    <scope>NUCLEOTIDE SEQUENCE [LARGE SCALE GENOMIC DNA]</scope>
</reference>
<proteinExistence type="predicted"/>
<keyword evidence="3" id="KW-1185">Reference proteome</keyword>
<evidence type="ECO:0000313" key="3">
    <source>
        <dbReference type="Proteomes" id="UP000044071"/>
    </source>
</evidence>
<dbReference type="EMBL" id="CCSB01000001">
    <property type="protein sequence ID" value="CDZ76203.1"/>
    <property type="molecule type" value="Genomic_DNA"/>
</dbReference>
<dbReference type="STRING" id="1034943.BN59_00470"/>
<dbReference type="Proteomes" id="UP000044071">
    <property type="component" value="Unassembled WGS sequence"/>
</dbReference>
<protein>
    <submittedName>
        <fullName evidence="2">Uncharacterized protein</fullName>
    </submittedName>
</protein>
<keyword evidence="1" id="KW-1133">Transmembrane helix</keyword>
<sequence length="64" mass="7336">METLYQILGLVAAGLIIWVLYRNIKGRPEQFSRENLSKSFSTMGFLGILLIGFIAFLVFMLRHT</sequence>
<evidence type="ECO:0000313" key="2">
    <source>
        <dbReference type="EMBL" id="CDZ76203.1"/>
    </source>
</evidence>
<gene>
    <name evidence="2" type="ORF">BN59_00470</name>
</gene>
<dbReference type="eggNOG" id="ENOG5031EHJ">
    <property type="taxonomic scope" value="Bacteria"/>
</dbReference>
<keyword evidence="1" id="KW-0472">Membrane</keyword>
<dbReference type="RefSeq" id="WP_043872793.1">
    <property type="nucleotide sequence ID" value="NZ_CCVW01000001.1"/>
</dbReference>
<feature type="transmembrane region" description="Helical" evidence="1">
    <location>
        <begin position="42"/>
        <end position="61"/>
    </location>
</feature>
<dbReference type="AlphaFoldDB" id="A0A078KWT5"/>
<name>A0A078KWT5_9GAMM</name>
<dbReference type="OrthoDB" id="5649942at2"/>
<accession>A0A078KWT5</accession>
<keyword evidence="1" id="KW-0812">Transmembrane</keyword>